<dbReference type="PANTHER" id="PTHR23097:SF116">
    <property type="entry name" value="TUMOR NECROSIS FACTOR RECEPTOR SUPERFAMILY MEMBER 6B"/>
    <property type="match status" value="1"/>
</dbReference>
<dbReference type="GeneTree" id="ENSGT00950000182970"/>
<reference evidence="12" key="2">
    <citation type="journal article" date="2007" name="PLoS Biol.">
        <title>Survey sequencing and comparative analysis of the elephant shark (Callorhinchus milii) genome.</title>
        <authorList>
            <person name="Venkatesh B."/>
            <person name="Kirkness E.F."/>
            <person name="Loh Y.H."/>
            <person name="Halpern A.L."/>
            <person name="Lee A.P."/>
            <person name="Johnson J."/>
            <person name="Dandona N."/>
            <person name="Viswanathan L.D."/>
            <person name="Tay A."/>
            <person name="Venter J.C."/>
            <person name="Strausberg R.L."/>
            <person name="Brenner S."/>
        </authorList>
    </citation>
    <scope>NUCLEOTIDE SEQUENCE [LARGE SCALE GENOMIC DNA]</scope>
</reference>
<dbReference type="Proteomes" id="UP000314986">
    <property type="component" value="Unassembled WGS sequence"/>
</dbReference>
<dbReference type="KEGG" id="cmk:103190726"/>
<evidence type="ECO:0000256" key="4">
    <source>
        <dbReference type="ARBA" id="ARBA00022729"/>
    </source>
</evidence>
<evidence type="ECO:0000313" key="12">
    <source>
        <dbReference type="Proteomes" id="UP000314986"/>
    </source>
</evidence>
<dbReference type="AlphaFoldDB" id="A0A4W3IJE7"/>
<evidence type="ECO:0000256" key="9">
    <source>
        <dbReference type="SAM" id="Phobius"/>
    </source>
</evidence>
<feature type="disulfide bond" evidence="8">
    <location>
        <begin position="82"/>
        <end position="97"/>
    </location>
</feature>
<organism evidence="11 12">
    <name type="scientific">Callorhinchus milii</name>
    <name type="common">Ghost shark</name>
    <dbReference type="NCBI Taxonomy" id="7868"/>
    <lineage>
        <taxon>Eukaryota</taxon>
        <taxon>Metazoa</taxon>
        <taxon>Chordata</taxon>
        <taxon>Craniata</taxon>
        <taxon>Vertebrata</taxon>
        <taxon>Chondrichthyes</taxon>
        <taxon>Holocephali</taxon>
        <taxon>Chimaeriformes</taxon>
        <taxon>Callorhinchidae</taxon>
        <taxon>Callorhinchus</taxon>
    </lineage>
</organism>
<dbReference type="SMART" id="SM00208">
    <property type="entry name" value="TNFR"/>
    <property type="match status" value="4"/>
</dbReference>
<keyword evidence="7" id="KW-0325">Glycoprotein</keyword>
<evidence type="ECO:0000259" key="10">
    <source>
        <dbReference type="PROSITE" id="PS50050"/>
    </source>
</evidence>
<dbReference type="Pfam" id="PF00020">
    <property type="entry name" value="TNFR_c6"/>
    <property type="match status" value="1"/>
</dbReference>
<feature type="transmembrane region" description="Helical" evidence="9">
    <location>
        <begin position="25"/>
        <end position="45"/>
    </location>
</feature>
<keyword evidence="2" id="KW-0964">Secreted</keyword>
<keyword evidence="6 8" id="KW-1015">Disulfide bond</keyword>
<reference evidence="11" key="4">
    <citation type="submission" date="2025-08" db="UniProtKB">
        <authorList>
            <consortium name="Ensembl"/>
        </authorList>
    </citation>
    <scope>IDENTIFICATION</scope>
</reference>
<dbReference type="Ensembl" id="ENSCMIT00000030896.1">
    <property type="protein sequence ID" value="ENSCMIP00000030429.1"/>
    <property type="gene ID" value="ENSCMIG00000013099.1"/>
</dbReference>
<dbReference type="GO" id="GO:0006915">
    <property type="term" value="P:apoptotic process"/>
    <property type="evidence" value="ECO:0007669"/>
    <property type="project" value="UniProtKB-KW"/>
</dbReference>
<dbReference type="CDD" id="cd10575">
    <property type="entry name" value="TNFRSF6B"/>
    <property type="match status" value="1"/>
</dbReference>
<keyword evidence="12" id="KW-1185">Reference proteome</keyword>
<protein>
    <submittedName>
        <fullName evidence="11">Regulator of telomere elongation helicase 1</fullName>
    </submittedName>
</protein>
<sequence length="312" mass="35747">MSNVGCGPQVLLKKHVLGFLLSHQYVINIALVAVISRLCTANLTYQRRDAATGQMVTCEQCPPGTFVKTHCTSVQRTVCEGCPQLHYTQYWNYLMKCRYCNVFCAEHQYEKHQCNATHNRVCECKAGYYLDFQFCLKHSSCPPSYGVAELGTAYADTKCEKCSKTSFSSTSSSTETCIAHRNCTAQDLEVNVPGDRHHDTLCTPCKKHEDNNIFANTSAVSICDEAMIEFVAYQKIPQRKLKRFIFLLRIQNTRQFRKELQGHGKPEIYEILHSLLLKWKEGIKENVLENMTDILKKAKLKSIEMKVRERFM</sequence>
<dbReference type="GO" id="GO:0005576">
    <property type="term" value="C:extracellular region"/>
    <property type="evidence" value="ECO:0007669"/>
    <property type="project" value="UniProtKB-SubCell"/>
</dbReference>
<dbReference type="InterPro" id="IPR052459">
    <property type="entry name" value="TNFRSF_decoy_receptor"/>
</dbReference>
<dbReference type="GeneID" id="103190726"/>
<keyword evidence="3" id="KW-0053">Apoptosis</keyword>
<evidence type="ECO:0000256" key="8">
    <source>
        <dbReference type="PROSITE-ProRule" id="PRU00206"/>
    </source>
</evidence>
<evidence type="ECO:0000313" key="11">
    <source>
        <dbReference type="Ensembl" id="ENSCMIP00000030429.1"/>
    </source>
</evidence>
<keyword evidence="9" id="KW-0472">Membrane</keyword>
<evidence type="ECO:0000256" key="1">
    <source>
        <dbReference type="ARBA" id="ARBA00004613"/>
    </source>
</evidence>
<dbReference type="Gene3D" id="2.10.50.10">
    <property type="entry name" value="Tumor Necrosis Factor Receptor, subunit A, domain 2"/>
    <property type="match status" value="3"/>
</dbReference>
<keyword evidence="5" id="KW-0677">Repeat</keyword>
<evidence type="ECO:0000256" key="3">
    <source>
        <dbReference type="ARBA" id="ARBA00022703"/>
    </source>
</evidence>
<evidence type="ECO:0000256" key="5">
    <source>
        <dbReference type="ARBA" id="ARBA00022737"/>
    </source>
</evidence>
<feature type="repeat" description="TNFR-Cys" evidence="8">
    <location>
        <begin position="81"/>
        <end position="122"/>
    </location>
</feature>
<dbReference type="InterPro" id="IPR034023">
    <property type="entry name" value="TNFRSF6B_N"/>
</dbReference>
<dbReference type="PROSITE" id="PS50050">
    <property type="entry name" value="TNFR_NGFR_2"/>
    <property type="match status" value="1"/>
</dbReference>
<dbReference type="RefSeq" id="XP_007909799.1">
    <property type="nucleotide sequence ID" value="XM_007911608.2"/>
</dbReference>
<comment type="caution">
    <text evidence="8">Lacks conserved residue(s) required for the propagation of feature annotation.</text>
</comment>
<reference evidence="12" key="3">
    <citation type="journal article" date="2014" name="Nature">
        <title>Elephant shark genome provides unique insights into gnathostome evolution.</title>
        <authorList>
            <consortium name="International Elephant Shark Genome Sequencing Consortium"/>
            <person name="Venkatesh B."/>
            <person name="Lee A.P."/>
            <person name="Ravi V."/>
            <person name="Maurya A.K."/>
            <person name="Lian M.M."/>
            <person name="Swann J.B."/>
            <person name="Ohta Y."/>
            <person name="Flajnik M.F."/>
            <person name="Sutoh Y."/>
            <person name="Kasahara M."/>
            <person name="Hoon S."/>
            <person name="Gangu V."/>
            <person name="Roy S.W."/>
            <person name="Irimia M."/>
            <person name="Korzh V."/>
            <person name="Kondrychyn I."/>
            <person name="Lim Z.W."/>
            <person name="Tay B.H."/>
            <person name="Tohari S."/>
            <person name="Kong K.W."/>
            <person name="Ho S."/>
            <person name="Lorente-Galdos B."/>
            <person name="Quilez J."/>
            <person name="Marques-Bonet T."/>
            <person name="Raney B.J."/>
            <person name="Ingham P.W."/>
            <person name="Tay A."/>
            <person name="Hillier L.W."/>
            <person name="Minx P."/>
            <person name="Boehm T."/>
            <person name="Wilson R.K."/>
            <person name="Brenner S."/>
            <person name="Warren W.C."/>
        </authorList>
    </citation>
    <scope>NUCLEOTIDE SEQUENCE [LARGE SCALE GENOMIC DNA]</scope>
</reference>
<evidence type="ECO:0000256" key="6">
    <source>
        <dbReference type="ARBA" id="ARBA00023157"/>
    </source>
</evidence>
<keyword evidence="9" id="KW-0812">Transmembrane</keyword>
<dbReference type="PANTHER" id="PTHR23097">
    <property type="entry name" value="TUMOR NECROSIS FACTOR RECEPTOR SUPERFAMILY MEMBER"/>
    <property type="match status" value="1"/>
</dbReference>
<name>A0A4W3IJE7_CALMI</name>
<proteinExistence type="predicted"/>
<feature type="disulfide bond" evidence="8">
    <location>
        <begin position="104"/>
        <end position="122"/>
    </location>
</feature>
<evidence type="ECO:0000256" key="2">
    <source>
        <dbReference type="ARBA" id="ARBA00022525"/>
    </source>
</evidence>
<accession>A0A4W3IJE7</accession>
<keyword evidence="9" id="KW-1133">Transmembrane helix</keyword>
<reference evidence="12" key="1">
    <citation type="journal article" date="2006" name="Science">
        <title>Ancient noncoding elements conserved in the human genome.</title>
        <authorList>
            <person name="Venkatesh B."/>
            <person name="Kirkness E.F."/>
            <person name="Loh Y.H."/>
            <person name="Halpern A.L."/>
            <person name="Lee A.P."/>
            <person name="Johnson J."/>
            <person name="Dandona N."/>
            <person name="Viswanathan L.D."/>
            <person name="Tay A."/>
            <person name="Venter J.C."/>
            <person name="Strausberg R.L."/>
            <person name="Brenner S."/>
        </authorList>
    </citation>
    <scope>NUCLEOTIDE SEQUENCE [LARGE SCALE GENOMIC DNA]</scope>
</reference>
<gene>
    <name evidence="11" type="primary">LOC103190726</name>
</gene>
<dbReference type="SUPFAM" id="SSF57586">
    <property type="entry name" value="TNF receptor-like"/>
    <property type="match status" value="2"/>
</dbReference>
<reference evidence="11" key="5">
    <citation type="submission" date="2025-09" db="UniProtKB">
        <authorList>
            <consortium name="Ensembl"/>
        </authorList>
    </citation>
    <scope>IDENTIFICATION</scope>
</reference>
<dbReference type="OrthoDB" id="9990004at2759"/>
<feature type="domain" description="TNFR-Cys" evidence="10">
    <location>
        <begin position="81"/>
        <end position="122"/>
    </location>
</feature>
<comment type="subcellular location">
    <subcellularLocation>
        <location evidence="1">Secreted</location>
    </subcellularLocation>
</comment>
<dbReference type="InterPro" id="IPR001368">
    <property type="entry name" value="TNFR/NGFR_Cys_rich_reg"/>
</dbReference>
<keyword evidence="4" id="KW-0732">Signal</keyword>
<evidence type="ECO:0000256" key="7">
    <source>
        <dbReference type="ARBA" id="ARBA00023180"/>
    </source>
</evidence>